<dbReference type="EMBL" id="AEUV02000002">
    <property type="protein sequence ID" value="EHI74489.1"/>
    <property type="molecule type" value="Genomic_DNA"/>
</dbReference>
<dbReference type="Proteomes" id="UP000004322">
    <property type="component" value="Unassembled WGS sequence"/>
</dbReference>
<dbReference type="Gene3D" id="6.10.20.130">
    <property type="match status" value="1"/>
</dbReference>
<evidence type="ECO:0000313" key="2">
    <source>
        <dbReference type="Proteomes" id="UP000004322"/>
    </source>
</evidence>
<dbReference type="STRING" id="873449.STRCR_0137"/>
<gene>
    <name evidence="1" type="ORF">STRCR_0137</name>
</gene>
<dbReference type="OrthoDB" id="2231884at2"/>
<evidence type="ECO:0000313" key="1">
    <source>
        <dbReference type="EMBL" id="EHI74489.1"/>
    </source>
</evidence>
<protein>
    <submittedName>
        <fullName evidence="1">Uncharacterized protein</fullName>
    </submittedName>
</protein>
<name>G5JNA0_STRCG</name>
<proteinExistence type="predicted"/>
<dbReference type="AlphaFoldDB" id="G5JNA0"/>
<organism evidence="1 2">
    <name type="scientific">Streptococcus criceti HS-6</name>
    <dbReference type="NCBI Taxonomy" id="873449"/>
    <lineage>
        <taxon>Bacteria</taxon>
        <taxon>Bacillati</taxon>
        <taxon>Bacillota</taxon>
        <taxon>Bacilli</taxon>
        <taxon>Lactobacillales</taxon>
        <taxon>Streptococcaceae</taxon>
        <taxon>Streptococcus</taxon>
    </lineage>
</organism>
<dbReference type="InterPro" id="IPR021462">
    <property type="entry name" value="DUF3114"/>
</dbReference>
<reference evidence="1" key="1">
    <citation type="submission" date="2011-07" db="EMBL/GenBank/DDBJ databases">
        <authorList>
            <person name="Stanhope M.J."/>
            <person name="Durkin A.S."/>
            <person name="Hostetler J."/>
            <person name="Kim M."/>
            <person name="Radune D."/>
            <person name="Singh I."/>
            <person name="Town C.D."/>
        </authorList>
    </citation>
    <scope>NUCLEOTIDE SEQUENCE [LARGE SCALE GENOMIC DNA]</scope>
    <source>
        <strain evidence="1">HS-6</strain>
    </source>
</reference>
<sequence length="54" mass="6027">MISAQQAQWVRDNYKKDGMTDEEALAAYLSTLKEGDDSGEYSLMSPHACIIKES</sequence>
<comment type="caution">
    <text evidence="1">The sequence shown here is derived from an EMBL/GenBank/DDBJ whole genome shotgun (WGS) entry which is preliminary data.</text>
</comment>
<accession>G5JNA0</accession>
<dbReference type="Pfam" id="PF11311">
    <property type="entry name" value="DUF3114"/>
    <property type="match status" value="1"/>
</dbReference>
<keyword evidence="2" id="KW-1185">Reference proteome</keyword>